<name>A0A1M5JUB4_SALEC</name>
<keyword evidence="3" id="KW-0157">Chromophore</keyword>
<feature type="domain" description="PAS" evidence="4">
    <location>
        <begin position="90"/>
        <end position="181"/>
    </location>
</feature>
<sequence length="188" mass="22088">MKKNMTQMMSLDIYLDSLSKKNYQKVKKEFLASSVSIMPLESWNVHIENFHELQQAQKRQNSIDAFKEIAKKYQWKNEIDELFVNKDFEALILTDSKNEIQWVNDGFTEMTGYSKNYAMHKNPKFLQGKDTDPAALKRIRKQLSRNLPFKEVLLNYKKNSTPYNCEISVIPLATDKTTHFLALEREIA</sequence>
<dbReference type="InterPro" id="IPR000014">
    <property type="entry name" value="PAS"/>
</dbReference>
<dbReference type="STRING" id="1073325.SAMN05444483_11247"/>
<reference evidence="6" key="1">
    <citation type="submission" date="2016-11" db="EMBL/GenBank/DDBJ databases">
        <authorList>
            <person name="Varghese N."/>
            <person name="Submissions S."/>
        </authorList>
    </citation>
    <scope>NUCLEOTIDE SEQUENCE [LARGE SCALE GENOMIC DNA]</scope>
    <source>
        <strain evidence="6">DSM 24579</strain>
    </source>
</reference>
<evidence type="ECO:0000256" key="3">
    <source>
        <dbReference type="ARBA" id="ARBA00022991"/>
    </source>
</evidence>
<dbReference type="EMBL" id="FQVT01000012">
    <property type="protein sequence ID" value="SHG44146.1"/>
    <property type="molecule type" value="Genomic_DNA"/>
</dbReference>
<dbReference type="CDD" id="cd00130">
    <property type="entry name" value="PAS"/>
    <property type="match status" value="1"/>
</dbReference>
<evidence type="ECO:0000313" key="5">
    <source>
        <dbReference type="EMBL" id="SHG44146.1"/>
    </source>
</evidence>
<protein>
    <submittedName>
        <fullName evidence="5">PAS domain S-box-containing protein</fullName>
    </submittedName>
</protein>
<dbReference type="InterPro" id="IPR035965">
    <property type="entry name" value="PAS-like_dom_sf"/>
</dbReference>
<evidence type="ECO:0000259" key="4">
    <source>
        <dbReference type="Pfam" id="PF13426"/>
    </source>
</evidence>
<dbReference type="PANTHER" id="PTHR47429:SF2">
    <property type="entry name" value="PROTEIN TWIN LOV 1"/>
    <property type="match status" value="1"/>
</dbReference>
<keyword evidence="2" id="KW-0288">FMN</keyword>
<evidence type="ECO:0000256" key="1">
    <source>
        <dbReference type="ARBA" id="ARBA00022630"/>
    </source>
</evidence>
<dbReference type="PANTHER" id="PTHR47429">
    <property type="entry name" value="PROTEIN TWIN LOV 1"/>
    <property type="match status" value="1"/>
</dbReference>
<keyword evidence="6" id="KW-1185">Reference proteome</keyword>
<accession>A0A1M5JUB4</accession>
<organism evidence="5 6">
    <name type="scientific">Salegentibacter echinorum</name>
    <dbReference type="NCBI Taxonomy" id="1073325"/>
    <lineage>
        <taxon>Bacteria</taxon>
        <taxon>Pseudomonadati</taxon>
        <taxon>Bacteroidota</taxon>
        <taxon>Flavobacteriia</taxon>
        <taxon>Flavobacteriales</taxon>
        <taxon>Flavobacteriaceae</taxon>
        <taxon>Salegentibacter</taxon>
    </lineage>
</organism>
<dbReference type="AlphaFoldDB" id="A0A1M5JUB4"/>
<keyword evidence="1" id="KW-0285">Flavoprotein</keyword>
<dbReference type="RefSeq" id="WP_072880848.1">
    <property type="nucleotide sequence ID" value="NZ_FQVT01000012.1"/>
</dbReference>
<dbReference type="NCBIfam" id="TIGR00229">
    <property type="entry name" value="sensory_box"/>
    <property type="match status" value="1"/>
</dbReference>
<evidence type="ECO:0000313" key="6">
    <source>
        <dbReference type="Proteomes" id="UP000183945"/>
    </source>
</evidence>
<evidence type="ECO:0000256" key="2">
    <source>
        <dbReference type="ARBA" id="ARBA00022643"/>
    </source>
</evidence>
<gene>
    <name evidence="5" type="ORF">SAMN05444483_11247</name>
</gene>
<dbReference type="Pfam" id="PF13426">
    <property type="entry name" value="PAS_9"/>
    <property type="match status" value="1"/>
</dbReference>
<dbReference type="OrthoDB" id="5760647at2"/>
<proteinExistence type="predicted"/>
<dbReference type="SUPFAM" id="SSF55785">
    <property type="entry name" value="PYP-like sensor domain (PAS domain)"/>
    <property type="match status" value="1"/>
</dbReference>
<dbReference type="Proteomes" id="UP000183945">
    <property type="component" value="Unassembled WGS sequence"/>
</dbReference>
<dbReference type="Gene3D" id="3.30.450.20">
    <property type="entry name" value="PAS domain"/>
    <property type="match status" value="1"/>
</dbReference>